<dbReference type="OrthoDB" id="276330at2"/>
<evidence type="ECO:0000313" key="3">
    <source>
        <dbReference type="Proteomes" id="UP000001887"/>
    </source>
</evidence>
<dbReference type="eggNOG" id="ENOG502ZVER">
    <property type="taxonomic scope" value="Bacteria"/>
</dbReference>
<name>D2QZA0_PIRSD</name>
<keyword evidence="1" id="KW-0472">Membrane</keyword>
<keyword evidence="3" id="KW-1185">Reference proteome</keyword>
<dbReference type="STRING" id="530564.Psta_3631"/>
<dbReference type="EMBL" id="CP001848">
    <property type="protein sequence ID" value="ADB18292.1"/>
    <property type="molecule type" value="Genomic_DNA"/>
</dbReference>
<protein>
    <submittedName>
        <fullName evidence="2">Fimbrial assembly family protein</fullName>
    </submittedName>
</protein>
<reference evidence="2 3" key="1">
    <citation type="journal article" date="2009" name="Stand. Genomic Sci.">
        <title>Complete genome sequence of Pirellula staleyi type strain (ATCC 27377).</title>
        <authorList>
            <person name="Clum A."/>
            <person name="Tindall B.J."/>
            <person name="Sikorski J."/>
            <person name="Ivanova N."/>
            <person name="Mavrommatis K."/>
            <person name="Lucas S."/>
            <person name="Glavina del Rio T."/>
            <person name="Nolan M."/>
            <person name="Chen F."/>
            <person name="Tice H."/>
            <person name="Pitluck S."/>
            <person name="Cheng J.F."/>
            <person name="Chertkov O."/>
            <person name="Brettin T."/>
            <person name="Han C."/>
            <person name="Detter J.C."/>
            <person name="Kuske C."/>
            <person name="Bruce D."/>
            <person name="Goodwin L."/>
            <person name="Ovchinikova G."/>
            <person name="Pati A."/>
            <person name="Mikhailova N."/>
            <person name="Chen A."/>
            <person name="Palaniappan K."/>
            <person name="Land M."/>
            <person name="Hauser L."/>
            <person name="Chang Y.J."/>
            <person name="Jeffries C.D."/>
            <person name="Chain P."/>
            <person name="Rohde M."/>
            <person name="Goker M."/>
            <person name="Bristow J."/>
            <person name="Eisen J.A."/>
            <person name="Markowitz V."/>
            <person name="Hugenholtz P."/>
            <person name="Kyrpides N.C."/>
            <person name="Klenk H.P."/>
            <person name="Lapidus A."/>
        </authorList>
    </citation>
    <scope>NUCLEOTIDE SEQUENCE [LARGE SCALE GENOMIC DNA]</scope>
    <source>
        <strain evidence="3">ATCC 27377 / DSM 6068 / ICPB 4128</strain>
    </source>
</reference>
<gene>
    <name evidence="2" type="ordered locus">Psta_3631</name>
</gene>
<dbReference type="KEGG" id="psl:Psta_3631"/>
<organism evidence="2 3">
    <name type="scientific">Pirellula staleyi (strain ATCC 27377 / DSM 6068 / ICPB 4128)</name>
    <name type="common">Pirella staleyi</name>
    <dbReference type="NCBI Taxonomy" id="530564"/>
    <lineage>
        <taxon>Bacteria</taxon>
        <taxon>Pseudomonadati</taxon>
        <taxon>Planctomycetota</taxon>
        <taxon>Planctomycetia</taxon>
        <taxon>Pirellulales</taxon>
        <taxon>Pirellulaceae</taxon>
        <taxon>Pirellula</taxon>
    </lineage>
</organism>
<dbReference type="HOGENOM" id="CLU_1073054_0_0_0"/>
<dbReference type="AlphaFoldDB" id="D2QZA0"/>
<keyword evidence="1" id="KW-1133">Transmembrane helix</keyword>
<sequence precursor="true">MSVTIDFLPQKYRRQRQIRQARTWWMLVMVMLVAVTCSASLAQWNIRRCVENDIAAVLPQREQVMAQEAQLAQLQKELQGARELASLYTFLEHPWPRSSVLAAIAEPIPDTLRIQTIAFRSESRPKLDEEVIAPRSRKEKTKAPKIAAAQADLAKLHEHASSLDHVVHLSGETQDIAMLHRFVDELARHPLIQSASLKSLGASDSSKSADTLASFDVVLQLAPAYGMPGGPHESLKRDREMALQSLVPAIARAARSAAR</sequence>
<accession>D2QZA0</accession>
<dbReference type="Proteomes" id="UP000001887">
    <property type="component" value="Chromosome"/>
</dbReference>
<evidence type="ECO:0000313" key="2">
    <source>
        <dbReference type="EMBL" id="ADB18292.1"/>
    </source>
</evidence>
<proteinExistence type="predicted"/>
<keyword evidence="1" id="KW-0812">Transmembrane</keyword>
<feature type="transmembrane region" description="Helical" evidence="1">
    <location>
        <begin position="23"/>
        <end position="44"/>
    </location>
</feature>
<evidence type="ECO:0000256" key="1">
    <source>
        <dbReference type="SAM" id="Phobius"/>
    </source>
</evidence>